<keyword evidence="2" id="KW-1185">Reference proteome</keyword>
<protein>
    <submittedName>
        <fullName evidence="1">Uncharacterized protein</fullName>
    </submittedName>
</protein>
<dbReference type="EMBL" id="JARAVY010000002">
    <property type="protein sequence ID" value="MDX2908242.1"/>
    <property type="molecule type" value="Genomic_DNA"/>
</dbReference>
<organism evidence="1 2">
    <name type="scientific">Streptomyces griseiscabiei</name>
    <dbReference type="NCBI Taxonomy" id="2993540"/>
    <lineage>
        <taxon>Bacteria</taxon>
        <taxon>Bacillati</taxon>
        <taxon>Actinomycetota</taxon>
        <taxon>Actinomycetes</taxon>
        <taxon>Kitasatosporales</taxon>
        <taxon>Streptomycetaceae</taxon>
        <taxon>Streptomyces</taxon>
    </lineage>
</organism>
<comment type="caution">
    <text evidence="1">The sequence shown here is derived from an EMBL/GenBank/DDBJ whole genome shotgun (WGS) entry which is preliminary data.</text>
</comment>
<name>A0ABU4KXU1_9ACTN</name>
<reference evidence="1 2" key="1">
    <citation type="journal article" date="2023" name="Microb. Genom.">
        <title>Mesoterricola silvestris gen. nov., sp. nov., Mesoterricola sediminis sp. nov., Geothrix oryzae sp. nov., Geothrix edaphica sp. nov., Geothrix rubra sp. nov., and Geothrix limicola sp. nov., six novel members of Acidobacteriota isolated from soils.</title>
        <authorList>
            <person name="Weisberg A.J."/>
            <person name="Pearce E."/>
            <person name="Kramer C.G."/>
            <person name="Chang J.H."/>
            <person name="Clarke C.R."/>
        </authorList>
    </citation>
    <scope>NUCLEOTIDE SEQUENCE [LARGE SCALE GENOMIC DNA]</scope>
    <source>
        <strain evidence="1 2">NRRL_B-2795</strain>
    </source>
</reference>
<evidence type="ECO:0000313" key="1">
    <source>
        <dbReference type="EMBL" id="MDX2908242.1"/>
    </source>
</evidence>
<sequence length="361" mass="39915">MRSTLVKWNCFILTRPLGRACGTANGVRFQVVRNGVTREQDLSGAGRVALEVPGEILVEDQDPAVLKTFTATLACPECLATTGLTLAARDQLAYLVCPNGRAFGAAQIDAGLVRKLFVMHHSPNGPLDLDPLRVGQLGPITPLSLDEDRSIVEHSANTGDEAGEQVAWSIGHTMSSLAPFDMAMAWSRNLLVRALMHEGLLFDAVFSPRNESALDAHMISVALGLALHEAAWRSRVHPIENVPLPDVLDLLGRGENPSQSVNERELLRSLRPAGAKIRGGRLRLTDVSRLENCTAEEWDRWCTGALHVASFHIRRQHTWLSYDTYQTRRALFRLVDLGYDHQDSERIDPAWYAGEESNYNP</sequence>
<accession>A0ABU4KXU1</accession>
<evidence type="ECO:0000313" key="2">
    <source>
        <dbReference type="Proteomes" id="UP001271723"/>
    </source>
</evidence>
<dbReference type="RefSeq" id="WP_143673071.1">
    <property type="nucleotide sequence ID" value="NZ_NHOD01000042.1"/>
</dbReference>
<proteinExistence type="predicted"/>
<dbReference type="Proteomes" id="UP001271723">
    <property type="component" value="Unassembled WGS sequence"/>
</dbReference>
<gene>
    <name evidence="1" type="ORF">PV517_05935</name>
</gene>